<organism evidence="2 3">
    <name type="scientific">Paraferrimonas sedimenticola</name>
    <dbReference type="NCBI Taxonomy" id="375674"/>
    <lineage>
        <taxon>Bacteria</taxon>
        <taxon>Pseudomonadati</taxon>
        <taxon>Pseudomonadota</taxon>
        <taxon>Gammaproteobacteria</taxon>
        <taxon>Alteromonadales</taxon>
        <taxon>Ferrimonadaceae</taxon>
        <taxon>Paraferrimonas</taxon>
    </lineage>
</organism>
<dbReference type="AlphaFoldDB" id="A0AA37RYK7"/>
<reference evidence="2" key="2">
    <citation type="submission" date="2023-01" db="EMBL/GenBank/DDBJ databases">
        <title>Draft genome sequence of Paraferrimonas sedimenticola strain NBRC 101628.</title>
        <authorList>
            <person name="Sun Q."/>
            <person name="Mori K."/>
        </authorList>
    </citation>
    <scope>NUCLEOTIDE SEQUENCE</scope>
    <source>
        <strain evidence="2">NBRC 101628</strain>
    </source>
</reference>
<dbReference type="SUPFAM" id="SSF55136">
    <property type="entry name" value="Probable bacterial effector-binding domain"/>
    <property type="match status" value="1"/>
</dbReference>
<dbReference type="Pfam" id="PF06445">
    <property type="entry name" value="GyrI-like"/>
    <property type="match status" value="1"/>
</dbReference>
<dbReference type="EMBL" id="BSNC01000009">
    <property type="protein sequence ID" value="GLP97669.1"/>
    <property type="molecule type" value="Genomic_DNA"/>
</dbReference>
<dbReference type="InterPro" id="IPR029442">
    <property type="entry name" value="GyrI-like"/>
</dbReference>
<comment type="caution">
    <text evidence="2">The sequence shown here is derived from an EMBL/GenBank/DDBJ whole genome shotgun (WGS) entry which is preliminary data.</text>
</comment>
<accession>A0AA37RYK7</accession>
<dbReference type="Gene3D" id="3.20.80.10">
    <property type="entry name" value="Regulatory factor, effector binding domain"/>
    <property type="match status" value="1"/>
</dbReference>
<evidence type="ECO:0000313" key="2">
    <source>
        <dbReference type="EMBL" id="GLP97669.1"/>
    </source>
</evidence>
<feature type="domain" description="AraC effector-binding" evidence="1">
    <location>
        <begin position="6"/>
        <end position="151"/>
    </location>
</feature>
<evidence type="ECO:0000259" key="1">
    <source>
        <dbReference type="SMART" id="SM00871"/>
    </source>
</evidence>
<sequence>MTPSQQTIEERQLPSIEVVSQRWSGSYQDTGKAMKHLYRSAARYAAGKAFNLYYDSEYKSDNADIESCLPVKQALSGKVESRTLAGGLFVCLVHQGSYQTLSQSYAKVFSYIEAQGYRPELPYREVFFKGPGMIFKGNPNKYLTEIQIPIAKI</sequence>
<dbReference type="Proteomes" id="UP001161422">
    <property type="component" value="Unassembled WGS sequence"/>
</dbReference>
<dbReference type="SMART" id="SM00871">
    <property type="entry name" value="AraC_E_bind"/>
    <property type="match status" value="1"/>
</dbReference>
<dbReference type="InterPro" id="IPR010499">
    <property type="entry name" value="AraC_E-bd"/>
</dbReference>
<protein>
    <recommendedName>
        <fullName evidence="1">AraC effector-binding domain-containing protein</fullName>
    </recommendedName>
</protein>
<evidence type="ECO:0000313" key="3">
    <source>
        <dbReference type="Proteomes" id="UP001161422"/>
    </source>
</evidence>
<dbReference type="RefSeq" id="WP_095507032.1">
    <property type="nucleotide sequence ID" value="NZ_BSNC01000009.1"/>
</dbReference>
<gene>
    <name evidence="2" type="ORF">GCM10007895_29760</name>
</gene>
<keyword evidence="3" id="KW-1185">Reference proteome</keyword>
<proteinExistence type="predicted"/>
<dbReference type="InterPro" id="IPR011256">
    <property type="entry name" value="Reg_factor_effector_dom_sf"/>
</dbReference>
<name>A0AA37RYK7_9GAMM</name>
<reference evidence="2" key="1">
    <citation type="journal article" date="2014" name="Int. J. Syst. Evol. Microbiol.">
        <title>Complete genome sequence of Corynebacterium casei LMG S-19264T (=DSM 44701T), isolated from a smear-ripened cheese.</title>
        <authorList>
            <consortium name="US DOE Joint Genome Institute (JGI-PGF)"/>
            <person name="Walter F."/>
            <person name="Albersmeier A."/>
            <person name="Kalinowski J."/>
            <person name="Ruckert C."/>
        </authorList>
    </citation>
    <scope>NUCLEOTIDE SEQUENCE</scope>
    <source>
        <strain evidence="2">NBRC 101628</strain>
    </source>
</reference>